<dbReference type="PANTHER" id="PTHR47481:SF31">
    <property type="entry name" value="OS01G0873500 PROTEIN"/>
    <property type="match status" value="1"/>
</dbReference>
<dbReference type="AlphaFoldDB" id="A0A453EQ47"/>
<proteinExistence type="predicted"/>
<dbReference type="PANTHER" id="PTHR47481">
    <property type="match status" value="1"/>
</dbReference>
<name>A0A453EQ47_AEGTS</name>
<reference evidence="1" key="4">
    <citation type="submission" date="2019-03" db="UniProtKB">
        <authorList>
            <consortium name="EnsemblPlants"/>
        </authorList>
    </citation>
    <scope>IDENTIFICATION</scope>
</reference>
<reference evidence="1" key="3">
    <citation type="journal article" date="2017" name="Nature">
        <title>Genome sequence of the progenitor of the wheat D genome Aegilops tauschii.</title>
        <authorList>
            <person name="Luo M.C."/>
            <person name="Gu Y.Q."/>
            <person name="Puiu D."/>
            <person name="Wang H."/>
            <person name="Twardziok S.O."/>
            <person name="Deal K.R."/>
            <person name="Huo N."/>
            <person name="Zhu T."/>
            <person name="Wang L."/>
            <person name="Wang Y."/>
            <person name="McGuire P.E."/>
            <person name="Liu S."/>
            <person name="Long H."/>
            <person name="Ramasamy R.K."/>
            <person name="Rodriguez J.C."/>
            <person name="Van S.L."/>
            <person name="Yuan L."/>
            <person name="Wang Z."/>
            <person name="Xia Z."/>
            <person name="Xiao L."/>
            <person name="Anderson O.D."/>
            <person name="Ouyang S."/>
            <person name="Liang Y."/>
            <person name="Zimin A.V."/>
            <person name="Pertea G."/>
            <person name="Qi P."/>
            <person name="Bennetzen J.L."/>
            <person name="Dai X."/>
            <person name="Dawson M.W."/>
            <person name="Muller H.G."/>
            <person name="Kugler K."/>
            <person name="Rivarola-Duarte L."/>
            <person name="Spannagl M."/>
            <person name="Mayer K.F.X."/>
            <person name="Lu F.H."/>
            <person name="Bevan M.W."/>
            <person name="Leroy P."/>
            <person name="Li P."/>
            <person name="You F.M."/>
            <person name="Sun Q."/>
            <person name="Liu Z."/>
            <person name="Lyons E."/>
            <person name="Wicker T."/>
            <person name="Salzberg S.L."/>
            <person name="Devos K.M."/>
            <person name="Dvorak J."/>
        </authorList>
    </citation>
    <scope>NUCLEOTIDE SEQUENCE [LARGE SCALE GENOMIC DNA]</scope>
    <source>
        <strain evidence="1">cv. AL8/78</strain>
    </source>
</reference>
<sequence>MGAGLYGYLDQTIEEPSKTITTKTTDGKDQVAVNPAYAPWLIQDQQIVAYLLRNLSKEVLVQVASLERSHAIWSALGNMFSAISLSRANNIRAALTNAQKGSQSASAYFGHMR</sequence>
<dbReference type="Pfam" id="PF14223">
    <property type="entry name" value="Retrotran_gag_2"/>
    <property type="match status" value="1"/>
</dbReference>
<organism evidence="1 2">
    <name type="scientific">Aegilops tauschii subsp. strangulata</name>
    <name type="common">Goatgrass</name>
    <dbReference type="NCBI Taxonomy" id="200361"/>
    <lineage>
        <taxon>Eukaryota</taxon>
        <taxon>Viridiplantae</taxon>
        <taxon>Streptophyta</taxon>
        <taxon>Embryophyta</taxon>
        <taxon>Tracheophyta</taxon>
        <taxon>Spermatophyta</taxon>
        <taxon>Magnoliopsida</taxon>
        <taxon>Liliopsida</taxon>
        <taxon>Poales</taxon>
        <taxon>Poaceae</taxon>
        <taxon>BOP clade</taxon>
        <taxon>Pooideae</taxon>
        <taxon>Triticodae</taxon>
        <taxon>Triticeae</taxon>
        <taxon>Triticinae</taxon>
        <taxon>Aegilops</taxon>
    </lineage>
</organism>
<reference evidence="2" key="2">
    <citation type="journal article" date="2017" name="Nat. Plants">
        <title>The Aegilops tauschii genome reveals multiple impacts of transposons.</title>
        <authorList>
            <person name="Zhao G."/>
            <person name="Zou C."/>
            <person name="Li K."/>
            <person name="Wang K."/>
            <person name="Li T."/>
            <person name="Gao L."/>
            <person name="Zhang X."/>
            <person name="Wang H."/>
            <person name="Yang Z."/>
            <person name="Liu X."/>
            <person name="Jiang W."/>
            <person name="Mao L."/>
            <person name="Kong X."/>
            <person name="Jiao Y."/>
            <person name="Jia J."/>
        </authorList>
    </citation>
    <scope>NUCLEOTIDE SEQUENCE [LARGE SCALE GENOMIC DNA]</scope>
    <source>
        <strain evidence="2">cv. AL8/78</strain>
    </source>
</reference>
<evidence type="ECO:0000313" key="1">
    <source>
        <dbReference type="EnsemblPlants" id="AET3Gv20419700.1"/>
    </source>
</evidence>
<protein>
    <submittedName>
        <fullName evidence="1">Uncharacterized protein</fullName>
    </submittedName>
</protein>
<keyword evidence="2" id="KW-1185">Reference proteome</keyword>
<accession>A0A453EQ47</accession>
<reference evidence="2" key="1">
    <citation type="journal article" date="2014" name="Science">
        <title>Ancient hybridizations among the ancestral genomes of bread wheat.</title>
        <authorList>
            <consortium name="International Wheat Genome Sequencing Consortium,"/>
            <person name="Marcussen T."/>
            <person name="Sandve S.R."/>
            <person name="Heier L."/>
            <person name="Spannagl M."/>
            <person name="Pfeifer M."/>
            <person name="Jakobsen K.S."/>
            <person name="Wulff B.B."/>
            <person name="Steuernagel B."/>
            <person name="Mayer K.F."/>
            <person name="Olsen O.A."/>
        </authorList>
    </citation>
    <scope>NUCLEOTIDE SEQUENCE [LARGE SCALE GENOMIC DNA]</scope>
    <source>
        <strain evidence="2">cv. AL8/78</strain>
    </source>
</reference>
<evidence type="ECO:0000313" key="2">
    <source>
        <dbReference type="Proteomes" id="UP000015105"/>
    </source>
</evidence>
<reference evidence="1" key="5">
    <citation type="journal article" date="2021" name="G3 (Bethesda)">
        <title>Aegilops tauschii genome assembly Aet v5.0 features greater sequence contiguity and improved annotation.</title>
        <authorList>
            <person name="Wang L."/>
            <person name="Zhu T."/>
            <person name="Rodriguez J.C."/>
            <person name="Deal K.R."/>
            <person name="Dubcovsky J."/>
            <person name="McGuire P.E."/>
            <person name="Lux T."/>
            <person name="Spannagl M."/>
            <person name="Mayer K.F.X."/>
            <person name="Baldrich P."/>
            <person name="Meyers B.C."/>
            <person name="Huo N."/>
            <person name="Gu Y.Q."/>
            <person name="Zhou H."/>
            <person name="Devos K.M."/>
            <person name="Bennetzen J.L."/>
            <person name="Unver T."/>
            <person name="Budak H."/>
            <person name="Gulick P.J."/>
            <person name="Galiba G."/>
            <person name="Kalapos B."/>
            <person name="Nelson D.R."/>
            <person name="Li P."/>
            <person name="You F.M."/>
            <person name="Luo M.C."/>
            <person name="Dvorak J."/>
        </authorList>
    </citation>
    <scope>NUCLEOTIDE SEQUENCE [LARGE SCALE GENOMIC DNA]</scope>
    <source>
        <strain evidence="1">cv. AL8/78</strain>
    </source>
</reference>
<dbReference type="Gramene" id="AET3Gv20419700.1">
    <property type="protein sequence ID" value="AET3Gv20419700.1"/>
    <property type="gene ID" value="AET3Gv20419700"/>
</dbReference>
<dbReference type="Proteomes" id="UP000015105">
    <property type="component" value="Chromosome 3D"/>
</dbReference>
<dbReference type="EnsemblPlants" id="AET3Gv20419700.1">
    <property type="protein sequence ID" value="AET3Gv20419700.1"/>
    <property type="gene ID" value="AET3Gv20419700"/>
</dbReference>